<name>A0ABZ3IDV9_9RHOB</name>
<keyword evidence="5" id="KW-1185">Reference proteome</keyword>
<comment type="subcellular location">
    <subcellularLocation>
        <location evidence="1">Cell envelope</location>
    </subcellularLocation>
</comment>
<evidence type="ECO:0000259" key="3">
    <source>
        <dbReference type="Pfam" id="PF07940"/>
    </source>
</evidence>
<dbReference type="InterPro" id="IPR008929">
    <property type="entry name" value="Chondroitin_lyas"/>
</dbReference>
<dbReference type="RefSeq" id="WP_373636863.1">
    <property type="nucleotide sequence ID" value="NZ_CP150951.2"/>
</dbReference>
<evidence type="ECO:0000256" key="2">
    <source>
        <dbReference type="SAM" id="MobiDB-lite"/>
    </source>
</evidence>
<sequence>MAHSNTWRARWTIFMHRVQARRSARGRAVTAFVSAPEPRSIGIVSRGRQLIAGNFLFSGLLVEGPNLSIWDIAAKNPDVAGEIHGCAWLDDLAAIGDERARRRAQRWVFEWIDLYGKGTGSGWFPDLTGRRLIRWINHGFFLLRGQEKPQSDLFFQSLARQMQFLSRRAQVTPPGLSRFEALAGTIYAGLSLEGMAHHVARAAAALAKDCDTEIDPSGAIATRNPEELLEILTLLNWTVEALHDANHDVPRAIERAIDRIVPVLRALRHADGALARFHGGGAGLEGRAEQAFAASGVKTLPEPGLHMGFARLTGGRSSILVDAAAPPRGDLSVRAHASTLGMELTSARRPVIVGCGSGARFGDEWRRASRATPSHSTLSLDGVSSSELGTQSDQLTKIPTLVRANADDPRRLELSHNGYQPSHGLTHARILSLSIDGRMLTGEDLLTALDSQDESRFDSINVDGVAFSVRFHLHPDVEATLDMGGTAVSLRLKSGETWVFRHDGVGTLTLAPSVYLQNGRLKPRATQQVVLSGRAMSYATRVRWSLAKAQDTPTAVRDLEQADPMDVTE</sequence>
<dbReference type="Gene3D" id="1.50.10.100">
    <property type="entry name" value="Chondroitin AC/alginate lyase"/>
    <property type="match status" value="1"/>
</dbReference>
<organism evidence="4 5">
    <name type="scientific">Yoonia phaeophyticola</name>
    <dbReference type="NCBI Taxonomy" id="3137369"/>
    <lineage>
        <taxon>Bacteria</taxon>
        <taxon>Pseudomonadati</taxon>
        <taxon>Pseudomonadota</taxon>
        <taxon>Alphaproteobacteria</taxon>
        <taxon>Rhodobacterales</taxon>
        <taxon>Paracoccaceae</taxon>
        <taxon>Yoonia</taxon>
    </lineage>
</organism>
<feature type="compositionally biased region" description="Polar residues" evidence="2">
    <location>
        <begin position="371"/>
        <end position="394"/>
    </location>
</feature>
<evidence type="ECO:0000256" key="1">
    <source>
        <dbReference type="ARBA" id="ARBA00004196"/>
    </source>
</evidence>
<accession>A0ABZ3IDV9</accession>
<evidence type="ECO:0000313" key="5">
    <source>
        <dbReference type="Proteomes" id="UP001440612"/>
    </source>
</evidence>
<dbReference type="Pfam" id="PF07940">
    <property type="entry name" value="Hepar_II_III_C"/>
    <property type="match status" value="1"/>
</dbReference>
<feature type="domain" description="Heparinase II/III-like C-terminal" evidence="3">
    <location>
        <begin position="303"/>
        <end position="545"/>
    </location>
</feature>
<dbReference type="Gene3D" id="2.70.98.70">
    <property type="match status" value="1"/>
</dbReference>
<protein>
    <submittedName>
        <fullName evidence="4">Heparinase II/III family protein</fullName>
    </submittedName>
</protein>
<dbReference type="InterPro" id="IPR012480">
    <property type="entry name" value="Hepar_II_III_C"/>
</dbReference>
<gene>
    <name evidence="4" type="ORF">AABB29_01490</name>
</gene>
<dbReference type="Proteomes" id="UP001440612">
    <property type="component" value="Chromosome"/>
</dbReference>
<evidence type="ECO:0000313" key="4">
    <source>
        <dbReference type="EMBL" id="XFO63089.1"/>
    </source>
</evidence>
<reference evidence="5" key="1">
    <citation type="submission" date="2024-04" db="EMBL/GenBank/DDBJ databases">
        <title>Phylogenomic analyses of a clade within the roseobacter group suggest taxonomic reassignments of species of the genera Aestuariivita, Citreicella, Loktanella, Nautella, Pelagibaca, Ruegeria, Thalassobius, Thiobacimonas and Tropicibacter, and the proposal o.</title>
        <authorList>
            <person name="Jeon C.O."/>
        </authorList>
    </citation>
    <scope>NUCLEOTIDE SEQUENCE [LARGE SCALE GENOMIC DNA]</scope>
    <source>
        <strain evidence="5">BS5-3</strain>
    </source>
</reference>
<feature type="region of interest" description="Disordered" evidence="2">
    <location>
        <begin position="370"/>
        <end position="394"/>
    </location>
</feature>
<proteinExistence type="predicted"/>
<dbReference type="EMBL" id="CP150951">
    <property type="protein sequence ID" value="XFO63089.1"/>
    <property type="molecule type" value="Genomic_DNA"/>
</dbReference>